<evidence type="ECO:0000313" key="2">
    <source>
        <dbReference type="EMBL" id="ABC77489.1"/>
    </source>
</evidence>
<dbReference type="eggNOG" id="COG3816">
    <property type="taxonomic scope" value="Bacteria"/>
</dbReference>
<keyword evidence="3" id="KW-1185">Reference proteome</keyword>
<dbReference type="DNASU" id="3885017"/>
<feature type="domain" description="DUF1285" evidence="1">
    <location>
        <begin position="11"/>
        <end position="66"/>
    </location>
</feature>
<dbReference type="Pfam" id="PF06938">
    <property type="entry name" value="DUF1285_N"/>
    <property type="match status" value="1"/>
</dbReference>
<dbReference type="HOGENOM" id="CLU_121465_0_0_7"/>
<evidence type="ECO:0000259" key="1">
    <source>
        <dbReference type="Pfam" id="PF06938"/>
    </source>
</evidence>
<dbReference type="KEGG" id="sat:SYN_00898"/>
<reference evidence="2 3" key="1">
    <citation type="journal article" date="2007" name="Proc. Natl. Acad. Sci. U.S.A.">
        <title>The genome of Syntrophus aciditrophicus: life at the thermodynamic limit of microbial growth.</title>
        <authorList>
            <person name="McInerney M.J."/>
            <person name="Rohlin L."/>
            <person name="Mouttaki H."/>
            <person name="Kim U."/>
            <person name="Krupp R.S."/>
            <person name="Rios-Hernandez L."/>
            <person name="Sieber J."/>
            <person name="Struchtemeyer C.G."/>
            <person name="Bhattacharyya A."/>
            <person name="Campbell J.W."/>
            <person name="Gunsalus R.P."/>
        </authorList>
    </citation>
    <scope>NUCLEOTIDE SEQUENCE [LARGE SCALE GENOMIC DNA]</scope>
    <source>
        <strain evidence="2 3">SB</strain>
    </source>
</reference>
<protein>
    <submittedName>
        <fullName evidence="2">Hypothetical cytosolic protein</fullName>
    </submittedName>
</protein>
<organism evidence="2 3">
    <name type="scientific">Syntrophus aciditrophicus (strain SB)</name>
    <dbReference type="NCBI Taxonomy" id="56780"/>
    <lineage>
        <taxon>Bacteria</taxon>
        <taxon>Pseudomonadati</taxon>
        <taxon>Thermodesulfobacteriota</taxon>
        <taxon>Syntrophia</taxon>
        <taxon>Syntrophales</taxon>
        <taxon>Syntrophaceae</taxon>
        <taxon>Syntrophus</taxon>
    </lineage>
</organism>
<dbReference type="RefSeq" id="WP_011417511.1">
    <property type="nucleotide sequence ID" value="NC_007759.1"/>
</dbReference>
<dbReference type="OrthoDB" id="5514161at2"/>
<gene>
    <name evidence="2" type="ORF">SYN_00898</name>
</gene>
<dbReference type="STRING" id="56780.SYN_00898"/>
<dbReference type="Proteomes" id="UP000001933">
    <property type="component" value="Chromosome"/>
</dbReference>
<sequence length="159" mass="18976">MTEDLKNEIPSIDIRIDKDGVWYYKGNEMIRKDILELFFQSLDIDQQGRYLIKKDQETFYIEVEDVPFTVISIEPASNEKEGAMSFNILLSDQSVEKLDPTTLRQGEENVLYCSIKNKRFEARFTRKSYYQLAEYIQYDRENDRYFITINDSRYNISSK</sequence>
<dbReference type="InterPro" id="IPR048341">
    <property type="entry name" value="DUF1285_N"/>
</dbReference>
<dbReference type="AlphaFoldDB" id="Q2LTS6"/>
<accession>Q2LTS6</accession>
<dbReference type="InParanoid" id="Q2LTS6"/>
<dbReference type="EMBL" id="CP000252">
    <property type="protein sequence ID" value="ABC77489.1"/>
    <property type="molecule type" value="Genomic_DNA"/>
</dbReference>
<evidence type="ECO:0000313" key="3">
    <source>
        <dbReference type="Proteomes" id="UP000001933"/>
    </source>
</evidence>
<dbReference type="Gene3D" id="3.10.540.10">
    <property type="entry name" value="duf1285 like domain"/>
    <property type="match status" value="1"/>
</dbReference>
<proteinExistence type="predicted"/>
<name>Q2LTS6_SYNAS</name>